<proteinExistence type="predicted"/>
<organism evidence="3 4">
    <name type="scientific">Planococcus rifietoensis</name>
    <dbReference type="NCBI Taxonomy" id="200991"/>
    <lineage>
        <taxon>Bacteria</taxon>
        <taxon>Bacillati</taxon>
        <taxon>Bacillota</taxon>
        <taxon>Bacilli</taxon>
        <taxon>Bacillales</taxon>
        <taxon>Caryophanaceae</taxon>
        <taxon>Planococcus</taxon>
    </lineage>
</organism>
<dbReference type="Gene3D" id="1.10.10.10">
    <property type="entry name" value="Winged helix-like DNA-binding domain superfamily/Winged helix DNA-binding domain"/>
    <property type="match status" value="1"/>
</dbReference>
<sequence>MKIIDAALPEETVHLAVEQSPVWEWIVGIAGYTHGQLRLTFEMDDEWTQDAQAMPASLLDSLAKIEETNLWYGLLLLQNKFGAKSVDEFIKRLAEISEERFYDVLLPYHSRSAEALREQAAQHPEDSGWWSSYANLFEGHAYLSGYVWQLYGHTRAELSELFMAVLGEWQDWMAEKPYISKWLKALAFEEQQHRELDSANAIKEIERVAGVAYAPEPSIWSVKLIPHVSYRPWLLTIRTADVKLFFYPVSEQQILDPEVPPNELIQGHKALGDGLRLNVLHYLRQGPAPLQEMSQRFKMSKTTLHHQLALLKAAKFVKVDKGVYSIQPEKLKAFSTQLNRYLKLDE</sequence>
<dbReference type="InterPro" id="IPR036390">
    <property type="entry name" value="WH_DNA-bd_sf"/>
</dbReference>
<gene>
    <name evidence="3" type="ORF">AUC31_14820</name>
</gene>
<evidence type="ECO:0000313" key="4">
    <source>
        <dbReference type="Proteomes" id="UP000067683"/>
    </source>
</evidence>
<keyword evidence="4" id="KW-1185">Reference proteome</keyword>
<name>A0A0U2XUV8_9BACL</name>
<dbReference type="GO" id="GO:0003700">
    <property type="term" value="F:DNA-binding transcription factor activity"/>
    <property type="evidence" value="ECO:0007669"/>
    <property type="project" value="InterPro"/>
</dbReference>
<dbReference type="CDD" id="cd00090">
    <property type="entry name" value="HTH_ARSR"/>
    <property type="match status" value="1"/>
</dbReference>
<dbReference type="Proteomes" id="UP000067683">
    <property type="component" value="Chromosome"/>
</dbReference>
<reference evidence="3" key="1">
    <citation type="submission" date="2016-01" db="EMBL/GenBank/DDBJ databases">
        <title>Complete genome of Planococcus rifietoensis type strain M8.</title>
        <authorList>
            <person name="See-Too W.S."/>
        </authorList>
    </citation>
    <scope>NUCLEOTIDE SEQUENCE [LARGE SCALE GENOMIC DNA]</scope>
    <source>
        <strain evidence="3">M8</strain>
    </source>
</reference>
<dbReference type="EMBL" id="CP013659">
    <property type="protein sequence ID" value="ALS76392.1"/>
    <property type="molecule type" value="Genomic_DNA"/>
</dbReference>
<dbReference type="STRING" id="200991.AUC31_14820"/>
<evidence type="ECO:0000256" key="1">
    <source>
        <dbReference type="ARBA" id="ARBA00023125"/>
    </source>
</evidence>
<dbReference type="KEGG" id="prt:AUC31_14820"/>
<dbReference type="SUPFAM" id="SSF46785">
    <property type="entry name" value="Winged helix' DNA-binding domain"/>
    <property type="match status" value="1"/>
</dbReference>
<evidence type="ECO:0000313" key="3">
    <source>
        <dbReference type="EMBL" id="ALS76392.1"/>
    </source>
</evidence>
<dbReference type="RefSeq" id="WP_058383094.1">
    <property type="nucleotide sequence ID" value="NZ_CP013659.2"/>
</dbReference>
<keyword evidence="1" id="KW-0238">DNA-binding</keyword>
<dbReference type="GO" id="GO:0003677">
    <property type="term" value="F:DNA binding"/>
    <property type="evidence" value="ECO:0007669"/>
    <property type="project" value="UniProtKB-KW"/>
</dbReference>
<feature type="domain" description="HTH arsR-type" evidence="2">
    <location>
        <begin position="266"/>
        <end position="340"/>
    </location>
</feature>
<dbReference type="SMART" id="SM00418">
    <property type="entry name" value="HTH_ARSR"/>
    <property type="match status" value="1"/>
</dbReference>
<dbReference type="Pfam" id="PF12840">
    <property type="entry name" value="HTH_20"/>
    <property type="match status" value="1"/>
</dbReference>
<protein>
    <submittedName>
        <fullName evidence="3">ArsR family transcriptional regulator</fullName>
    </submittedName>
</protein>
<dbReference type="AlphaFoldDB" id="A0A0U2XUV8"/>
<dbReference type="InterPro" id="IPR036388">
    <property type="entry name" value="WH-like_DNA-bd_sf"/>
</dbReference>
<dbReference type="InterPro" id="IPR001845">
    <property type="entry name" value="HTH_ArsR_DNA-bd_dom"/>
</dbReference>
<dbReference type="OrthoDB" id="2646147at2"/>
<dbReference type="InterPro" id="IPR011991">
    <property type="entry name" value="ArsR-like_HTH"/>
</dbReference>
<accession>A0A0U2XUV8</accession>
<evidence type="ECO:0000259" key="2">
    <source>
        <dbReference type="SMART" id="SM00418"/>
    </source>
</evidence>